<evidence type="ECO:0000256" key="7">
    <source>
        <dbReference type="ARBA" id="ARBA00022840"/>
    </source>
</evidence>
<dbReference type="InterPro" id="IPR000700">
    <property type="entry name" value="PAS-assoc_C"/>
</dbReference>
<dbReference type="RefSeq" id="WP_068668674.1">
    <property type="nucleotide sequence ID" value="NZ_LYPB01000085.1"/>
</dbReference>
<keyword evidence="5" id="KW-0547">Nucleotide-binding</keyword>
<dbReference type="SUPFAM" id="SSF47384">
    <property type="entry name" value="Homodimeric domain of signal transducing histidine kinase"/>
    <property type="match status" value="1"/>
</dbReference>
<evidence type="ECO:0000259" key="9">
    <source>
        <dbReference type="PROSITE" id="PS50109"/>
    </source>
</evidence>
<keyword evidence="3" id="KW-0597">Phosphoprotein</keyword>
<evidence type="ECO:0000259" key="11">
    <source>
        <dbReference type="PROSITE" id="PS50113"/>
    </source>
</evidence>
<comment type="caution">
    <text evidence="12">The sequence shown here is derived from an EMBL/GenBank/DDBJ whole genome shotgun (WGS) entry which is preliminary data.</text>
</comment>
<evidence type="ECO:0000313" key="12">
    <source>
        <dbReference type="EMBL" id="OAS15104.1"/>
    </source>
</evidence>
<dbReference type="SUPFAM" id="SSF55785">
    <property type="entry name" value="PYP-like sensor domain (PAS domain)"/>
    <property type="match status" value="2"/>
</dbReference>
<dbReference type="InterPro" id="IPR005467">
    <property type="entry name" value="His_kinase_dom"/>
</dbReference>
<dbReference type="Gene3D" id="3.30.450.20">
    <property type="entry name" value="PAS domain"/>
    <property type="match status" value="2"/>
</dbReference>
<evidence type="ECO:0000256" key="1">
    <source>
        <dbReference type="ARBA" id="ARBA00000085"/>
    </source>
</evidence>
<dbReference type="SMART" id="SM00387">
    <property type="entry name" value="HATPase_c"/>
    <property type="match status" value="1"/>
</dbReference>
<comment type="catalytic activity">
    <reaction evidence="1">
        <text>ATP + protein L-histidine = ADP + protein N-phospho-L-histidine.</text>
        <dbReference type="EC" id="2.7.13.3"/>
    </reaction>
</comment>
<dbReference type="PANTHER" id="PTHR43065:SF10">
    <property type="entry name" value="PEROXIDE STRESS-ACTIVATED HISTIDINE KINASE MAK3"/>
    <property type="match status" value="1"/>
</dbReference>
<dbReference type="NCBIfam" id="TIGR00229">
    <property type="entry name" value="sensory_box"/>
    <property type="match status" value="2"/>
</dbReference>
<feature type="domain" description="PAC" evidence="11">
    <location>
        <begin position="76"/>
        <end position="128"/>
    </location>
</feature>
<accession>A0A198A0X1</accession>
<dbReference type="EC" id="2.7.13.3" evidence="2"/>
<dbReference type="Pfam" id="PF13426">
    <property type="entry name" value="PAS_9"/>
    <property type="match status" value="2"/>
</dbReference>
<dbReference type="SMART" id="SM00091">
    <property type="entry name" value="PAS"/>
    <property type="match status" value="2"/>
</dbReference>
<dbReference type="Proteomes" id="UP000078454">
    <property type="component" value="Unassembled WGS sequence"/>
</dbReference>
<evidence type="ECO:0000259" key="10">
    <source>
        <dbReference type="PROSITE" id="PS50112"/>
    </source>
</evidence>
<dbReference type="PROSITE" id="PS50112">
    <property type="entry name" value="PAS"/>
    <property type="match status" value="2"/>
</dbReference>
<keyword evidence="13" id="KW-1185">Reference proteome</keyword>
<dbReference type="CDD" id="cd00082">
    <property type="entry name" value="HisKA"/>
    <property type="match status" value="1"/>
</dbReference>
<organism evidence="12 13">
    <name type="scientific">Paenibacillus oryzisoli</name>
    <dbReference type="NCBI Taxonomy" id="1850517"/>
    <lineage>
        <taxon>Bacteria</taxon>
        <taxon>Bacillati</taxon>
        <taxon>Bacillota</taxon>
        <taxon>Bacilli</taxon>
        <taxon>Bacillales</taxon>
        <taxon>Paenibacillaceae</taxon>
        <taxon>Paenibacillus</taxon>
    </lineage>
</organism>
<gene>
    <name evidence="12" type="ORF">A8708_22515</name>
</gene>
<dbReference type="GO" id="GO:0005524">
    <property type="term" value="F:ATP binding"/>
    <property type="evidence" value="ECO:0007669"/>
    <property type="project" value="UniProtKB-KW"/>
</dbReference>
<dbReference type="InterPro" id="IPR036890">
    <property type="entry name" value="HATPase_C_sf"/>
</dbReference>
<dbReference type="InterPro" id="IPR000014">
    <property type="entry name" value="PAS"/>
</dbReference>
<evidence type="ECO:0000313" key="13">
    <source>
        <dbReference type="Proteomes" id="UP000078454"/>
    </source>
</evidence>
<dbReference type="CDD" id="cd00130">
    <property type="entry name" value="PAS"/>
    <property type="match status" value="2"/>
</dbReference>
<feature type="domain" description="PAS" evidence="10">
    <location>
        <begin position="4"/>
        <end position="73"/>
    </location>
</feature>
<evidence type="ECO:0000256" key="6">
    <source>
        <dbReference type="ARBA" id="ARBA00022777"/>
    </source>
</evidence>
<dbReference type="PROSITE" id="PS50109">
    <property type="entry name" value="HIS_KIN"/>
    <property type="match status" value="1"/>
</dbReference>
<dbReference type="SMART" id="SM00086">
    <property type="entry name" value="PAC"/>
    <property type="match status" value="2"/>
</dbReference>
<dbReference type="OrthoDB" id="9815750at2"/>
<dbReference type="Gene3D" id="1.10.287.130">
    <property type="match status" value="1"/>
</dbReference>
<reference evidence="12 13" key="1">
    <citation type="submission" date="2016-05" db="EMBL/GenBank/DDBJ databases">
        <title>Paenibacillus sp. 1ZS3-15 nov., isolated from the rhizosphere soil.</title>
        <authorList>
            <person name="Zhang X.X."/>
            <person name="Zhang J."/>
        </authorList>
    </citation>
    <scope>NUCLEOTIDE SEQUENCE [LARGE SCALE GENOMIC DNA]</scope>
    <source>
        <strain evidence="12 13">1ZS3-15</strain>
    </source>
</reference>
<dbReference type="SUPFAM" id="SSF55874">
    <property type="entry name" value="ATPase domain of HSP90 chaperone/DNA topoisomerase II/histidine kinase"/>
    <property type="match status" value="1"/>
</dbReference>
<evidence type="ECO:0000256" key="5">
    <source>
        <dbReference type="ARBA" id="ARBA00022741"/>
    </source>
</evidence>
<dbReference type="SMART" id="SM00388">
    <property type="entry name" value="HisKA"/>
    <property type="match status" value="1"/>
</dbReference>
<dbReference type="Pfam" id="PF00512">
    <property type="entry name" value="HisKA"/>
    <property type="match status" value="1"/>
</dbReference>
<evidence type="ECO:0000256" key="3">
    <source>
        <dbReference type="ARBA" id="ARBA00022553"/>
    </source>
</evidence>
<dbReference type="InterPro" id="IPR036097">
    <property type="entry name" value="HisK_dim/P_sf"/>
</dbReference>
<dbReference type="AlphaFoldDB" id="A0A198A0X1"/>
<dbReference type="Pfam" id="PF02518">
    <property type="entry name" value="HATPase_c"/>
    <property type="match status" value="1"/>
</dbReference>
<dbReference type="PROSITE" id="PS50113">
    <property type="entry name" value="PAC"/>
    <property type="match status" value="2"/>
</dbReference>
<name>A0A198A0X1_9BACL</name>
<feature type="domain" description="PAS" evidence="10">
    <location>
        <begin position="129"/>
        <end position="199"/>
    </location>
</feature>
<evidence type="ECO:0000256" key="2">
    <source>
        <dbReference type="ARBA" id="ARBA00012438"/>
    </source>
</evidence>
<dbReference type="EMBL" id="LYPB01000085">
    <property type="protein sequence ID" value="OAS15104.1"/>
    <property type="molecule type" value="Genomic_DNA"/>
</dbReference>
<dbReference type="InterPro" id="IPR004358">
    <property type="entry name" value="Sig_transdc_His_kin-like_C"/>
</dbReference>
<evidence type="ECO:0000256" key="4">
    <source>
        <dbReference type="ARBA" id="ARBA00022679"/>
    </source>
</evidence>
<dbReference type="STRING" id="1850517.A8708_22515"/>
<keyword evidence="7" id="KW-0067">ATP-binding</keyword>
<dbReference type="InterPro" id="IPR035965">
    <property type="entry name" value="PAS-like_dom_sf"/>
</dbReference>
<dbReference type="GO" id="GO:0000155">
    <property type="term" value="F:phosphorelay sensor kinase activity"/>
    <property type="evidence" value="ECO:0007669"/>
    <property type="project" value="InterPro"/>
</dbReference>
<dbReference type="PRINTS" id="PR00344">
    <property type="entry name" value="BCTRLSENSOR"/>
</dbReference>
<keyword evidence="8" id="KW-0902">Two-component regulatory system</keyword>
<feature type="domain" description="Histidine kinase" evidence="9">
    <location>
        <begin position="269"/>
        <end position="471"/>
    </location>
</feature>
<evidence type="ECO:0000256" key="8">
    <source>
        <dbReference type="ARBA" id="ARBA00023012"/>
    </source>
</evidence>
<dbReference type="InterPro" id="IPR003594">
    <property type="entry name" value="HATPase_dom"/>
</dbReference>
<keyword evidence="6" id="KW-0418">Kinase</keyword>
<keyword evidence="4" id="KW-0808">Transferase</keyword>
<sequence>MRLKEYLIDSLMNLTSDGIVIVDVNGTVLEVNAKFEELHGWTREEAIGQVLPMTPDEFKEDAFRLYQSLINGEQIKNFEALKLRKDGSTFYANVTVSPVKNAEGVVIGFVGVERDISEKKKAEAELLEREYQFRKLLKLNPEPISLHMDGIIQFVNDACCKLFGGASPDEFKGKSIYDFFFPKDKDIVGMRLQQVMHSDMDSYSEFFERKMRKLDGTLLDVEISSIYVYKNLGFPVVQSVIRDLTERKKSEETMIRSEKLALIGQLAAGIAHDIRNPLTSLKGFVQLLKYKNTDYVDIMMEELEHINYVVNEFMTLAKPHLSYYIACRAKELVQSVISFLQPHALLHNVQIQVEMDQEIPVITCIPDQIKQVLINVLKNAIESMDGGGLIQISCRNQFNRNLIISVKDQGVGISEERLAQLGEPFYTTKANGTGLGIMVCKRIVEGHGGTFSIQSELHQGTTVEIALPIGKTREYVTNKDHQDEGS</sequence>
<dbReference type="Gene3D" id="3.30.565.10">
    <property type="entry name" value="Histidine kinase-like ATPase, C-terminal domain"/>
    <property type="match status" value="1"/>
</dbReference>
<dbReference type="PANTHER" id="PTHR43065">
    <property type="entry name" value="SENSOR HISTIDINE KINASE"/>
    <property type="match status" value="1"/>
</dbReference>
<proteinExistence type="predicted"/>
<feature type="domain" description="PAC" evidence="11">
    <location>
        <begin position="205"/>
        <end position="256"/>
    </location>
</feature>
<dbReference type="CDD" id="cd00075">
    <property type="entry name" value="HATPase"/>
    <property type="match status" value="1"/>
</dbReference>
<dbReference type="InterPro" id="IPR001610">
    <property type="entry name" value="PAC"/>
</dbReference>
<dbReference type="InterPro" id="IPR003661">
    <property type="entry name" value="HisK_dim/P_dom"/>
</dbReference>
<protein>
    <recommendedName>
        <fullName evidence="2">histidine kinase</fullName>
        <ecNumber evidence="2">2.7.13.3</ecNumber>
    </recommendedName>
</protein>